<keyword evidence="1" id="KW-0547">Nucleotide-binding</keyword>
<feature type="domain" description="Sigma-54 factor interaction" evidence="3">
    <location>
        <begin position="1"/>
        <end position="221"/>
    </location>
</feature>
<dbReference type="InterPro" id="IPR027417">
    <property type="entry name" value="P-loop_NTPase"/>
</dbReference>
<dbReference type="PROSITE" id="PS00675">
    <property type="entry name" value="SIGMA54_INTERACT_1"/>
    <property type="match status" value="1"/>
</dbReference>
<dbReference type="Pfam" id="PF25601">
    <property type="entry name" value="AAA_lid_14"/>
    <property type="match status" value="1"/>
</dbReference>
<dbReference type="CDD" id="cd00009">
    <property type="entry name" value="AAA"/>
    <property type="match status" value="1"/>
</dbReference>
<evidence type="ECO:0000313" key="4">
    <source>
        <dbReference type="EMBL" id="GAJ15443.1"/>
    </source>
</evidence>
<accession>X1UD41</accession>
<feature type="non-terminal residue" evidence="4">
    <location>
        <position position="1"/>
    </location>
</feature>
<reference evidence="4" key="1">
    <citation type="journal article" date="2014" name="Front. Microbiol.">
        <title>High frequency of phylogenetically diverse reductive dehalogenase-homologous genes in deep subseafloor sedimentary metagenomes.</title>
        <authorList>
            <person name="Kawai M."/>
            <person name="Futagami T."/>
            <person name="Toyoda A."/>
            <person name="Takaki Y."/>
            <person name="Nishi S."/>
            <person name="Hori S."/>
            <person name="Arai W."/>
            <person name="Tsubouchi T."/>
            <person name="Morono Y."/>
            <person name="Uchiyama I."/>
            <person name="Ito T."/>
            <person name="Fujiyama A."/>
            <person name="Inagaki F."/>
            <person name="Takami H."/>
        </authorList>
    </citation>
    <scope>NUCLEOTIDE SEQUENCE</scope>
    <source>
        <strain evidence="4">Expedition CK06-06</strain>
    </source>
</reference>
<dbReference type="SMART" id="SM00382">
    <property type="entry name" value="AAA"/>
    <property type="match status" value="1"/>
</dbReference>
<proteinExistence type="predicted"/>
<sequence>DVFDKIENAAKIDMPVLILGDTGTGKELVAGTIHLLSKRKEKLFSVVDCLALPSSLLESELFGYTKGAFTGADREKTGLLEASKNGTIFIDEIGDASNAVQSNLLRFLDTGDVKKIGAIKYQKVNTRIIAATNKDIYQLVETGKFREELFYRLNKFIIQLPPLKQRKDDIKLLLDYFIEQFNRKYSKNIKGLTKGAYGLLFNYDWPGNVREFESEIERCVLSCTTSLITKELLSPQISRLPTFSLPLKEIENIS</sequence>
<dbReference type="InterPro" id="IPR002078">
    <property type="entry name" value="Sigma_54_int"/>
</dbReference>
<feature type="non-terminal residue" evidence="4">
    <location>
        <position position="254"/>
    </location>
</feature>
<dbReference type="Gene3D" id="1.10.8.60">
    <property type="match status" value="1"/>
</dbReference>
<dbReference type="InterPro" id="IPR003593">
    <property type="entry name" value="AAA+_ATPase"/>
</dbReference>
<dbReference type="InterPro" id="IPR058031">
    <property type="entry name" value="AAA_lid_NorR"/>
</dbReference>
<dbReference type="InterPro" id="IPR025662">
    <property type="entry name" value="Sigma_54_int_dom_ATP-bd_1"/>
</dbReference>
<dbReference type="PANTHER" id="PTHR32071">
    <property type="entry name" value="TRANSCRIPTIONAL REGULATORY PROTEIN"/>
    <property type="match status" value="1"/>
</dbReference>
<dbReference type="SUPFAM" id="SSF52540">
    <property type="entry name" value="P-loop containing nucleoside triphosphate hydrolases"/>
    <property type="match status" value="1"/>
</dbReference>
<dbReference type="AlphaFoldDB" id="X1UD41"/>
<dbReference type="GO" id="GO:0006355">
    <property type="term" value="P:regulation of DNA-templated transcription"/>
    <property type="evidence" value="ECO:0007669"/>
    <property type="project" value="InterPro"/>
</dbReference>
<name>X1UD41_9ZZZZ</name>
<protein>
    <recommendedName>
        <fullName evidence="3">Sigma-54 factor interaction domain-containing protein</fullName>
    </recommendedName>
</protein>
<dbReference type="EMBL" id="BARW01028734">
    <property type="protein sequence ID" value="GAJ15443.1"/>
    <property type="molecule type" value="Genomic_DNA"/>
</dbReference>
<keyword evidence="2" id="KW-0067">ATP-binding</keyword>
<evidence type="ECO:0000256" key="1">
    <source>
        <dbReference type="ARBA" id="ARBA00022741"/>
    </source>
</evidence>
<comment type="caution">
    <text evidence="4">The sequence shown here is derived from an EMBL/GenBank/DDBJ whole genome shotgun (WGS) entry which is preliminary data.</text>
</comment>
<organism evidence="4">
    <name type="scientific">marine sediment metagenome</name>
    <dbReference type="NCBI Taxonomy" id="412755"/>
    <lineage>
        <taxon>unclassified sequences</taxon>
        <taxon>metagenomes</taxon>
        <taxon>ecological metagenomes</taxon>
    </lineage>
</organism>
<dbReference type="FunFam" id="3.40.50.300:FF:000006">
    <property type="entry name" value="DNA-binding transcriptional regulator NtrC"/>
    <property type="match status" value="1"/>
</dbReference>
<dbReference type="PROSITE" id="PS50045">
    <property type="entry name" value="SIGMA54_INTERACT_4"/>
    <property type="match status" value="1"/>
</dbReference>
<dbReference type="Gene3D" id="3.40.50.300">
    <property type="entry name" value="P-loop containing nucleotide triphosphate hydrolases"/>
    <property type="match status" value="1"/>
</dbReference>
<gene>
    <name evidence="4" type="ORF">S12H4_46332</name>
</gene>
<dbReference type="GO" id="GO:0005524">
    <property type="term" value="F:ATP binding"/>
    <property type="evidence" value="ECO:0007669"/>
    <property type="project" value="UniProtKB-KW"/>
</dbReference>
<dbReference type="Pfam" id="PF00158">
    <property type="entry name" value="Sigma54_activat"/>
    <property type="match status" value="1"/>
</dbReference>
<evidence type="ECO:0000259" key="3">
    <source>
        <dbReference type="PROSITE" id="PS50045"/>
    </source>
</evidence>
<evidence type="ECO:0000256" key="2">
    <source>
        <dbReference type="ARBA" id="ARBA00022840"/>
    </source>
</evidence>